<reference evidence="2" key="1">
    <citation type="submission" date="2025-08" db="UniProtKB">
        <authorList>
            <consortium name="Ensembl"/>
        </authorList>
    </citation>
    <scope>IDENTIFICATION</scope>
</reference>
<feature type="compositionally biased region" description="Acidic residues" evidence="1">
    <location>
        <begin position="518"/>
        <end position="541"/>
    </location>
</feature>
<dbReference type="PANTHER" id="PTHR13060">
    <property type="entry name" value="SGT1 PROTEIN HSGT1 SUPPRESSOR OF GCR2"/>
    <property type="match status" value="1"/>
</dbReference>
<dbReference type="AlphaFoldDB" id="A0A3B5M4Q6"/>
<sequence>MDALQRRSIPEDMVQYKLFPVQTDMASQQTEERLKHLTEEMLAKVAQLLVQYIWQDQPFNLKYHPEEGDVPAHIGGSTQYGDNIEDEWFIVYLLLHLTELFPELAARVEDNDGDFLLIEAADHLPKWLNPDTSENRVFIYRGELHILPCPSKSSSIGFSLDVVPSLAQALALLSAHPEACQASPKIRSALKKRLQGYPEKIKANLHRAHCFIPAGVASVLAQRPDLVAPAVSAFYLRDPVDLQACRSFRTFPPDTRVLASVTFTRCLYAQLQQQQFTPDRRSGFDLPPRSHPRYKAHELGMKLAHGFEILCSKSRLPSSEADASVNCNPQWRNFLESLKKNGYFRGELEGSAVYKELLRSAEIFFKQSVASKSSSISAGEEILQLLHSSPLNLVEFKKLESQLPPEDSDSWLEVTAQDLEQLLQERSSRVADVDCEGFSSAKQKRPVEEAAGKEDEEDTNVEDAGYRLVAVSQGMKDFLNAMSSHEGAEAPCLQTQPFSFDPGSMANALDKLLGGKEEELDSDDLDDDYDDDDEEEEEEEVVNATEEGSSGPAEMSAAETLNSLKSYMDQMDQELQSTNVGKSFSQTVNTSFYVFIQNLAGLKCTQAIEIQPLDIDVNLVANLLESLSSQSGLAGPASNLLQSLGIQLPPNSDPS</sequence>
<feature type="region of interest" description="Disordered" evidence="1">
    <location>
        <begin position="441"/>
        <end position="462"/>
    </location>
</feature>
<feature type="region of interest" description="Disordered" evidence="1">
    <location>
        <begin position="516"/>
        <end position="557"/>
    </location>
</feature>
<protein>
    <submittedName>
        <fullName evidence="2">Ecdysoneless cell cycle regulator</fullName>
    </submittedName>
</protein>
<evidence type="ECO:0000256" key="1">
    <source>
        <dbReference type="SAM" id="MobiDB-lite"/>
    </source>
</evidence>
<dbReference type="PANTHER" id="PTHR13060:SF0">
    <property type="entry name" value="PROTEIN ECDYSONELESS HOMOLOG"/>
    <property type="match status" value="1"/>
</dbReference>
<organism evidence="2 3">
    <name type="scientific">Xiphophorus couchianus</name>
    <name type="common">Monterrey platyfish</name>
    <dbReference type="NCBI Taxonomy" id="32473"/>
    <lineage>
        <taxon>Eukaryota</taxon>
        <taxon>Metazoa</taxon>
        <taxon>Chordata</taxon>
        <taxon>Craniata</taxon>
        <taxon>Vertebrata</taxon>
        <taxon>Euteleostomi</taxon>
        <taxon>Actinopterygii</taxon>
        <taxon>Neopterygii</taxon>
        <taxon>Teleostei</taxon>
        <taxon>Neoteleostei</taxon>
        <taxon>Acanthomorphata</taxon>
        <taxon>Ovalentaria</taxon>
        <taxon>Atherinomorphae</taxon>
        <taxon>Cyprinodontiformes</taxon>
        <taxon>Poeciliidae</taxon>
        <taxon>Poeciliinae</taxon>
        <taxon>Xiphophorus</taxon>
    </lineage>
</organism>
<proteinExistence type="predicted"/>
<dbReference type="GeneTree" id="ENSGT00390000015361"/>
<dbReference type="STRING" id="32473.ENSXCOP00000016406"/>
<name>A0A3B5M4Q6_9TELE</name>
<evidence type="ECO:0000313" key="3">
    <source>
        <dbReference type="Proteomes" id="UP000261380"/>
    </source>
</evidence>
<keyword evidence="3" id="KW-1185">Reference proteome</keyword>
<dbReference type="Pfam" id="PF07093">
    <property type="entry name" value="SGT1"/>
    <property type="match status" value="1"/>
</dbReference>
<dbReference type="Ensembl" id="ENSXCOT00000016613.1">
    <property type="protein sequence ID" value="ENSXCOP00000016406.1"/>
    <property type="gene ID" value="ENSXCOG00000012384.1"/>
</dbReference>
<dbReference type="InterPro" id="IPR010770">
    <property type="entry name" value="Ecd"/>
</dbReference>
<gene>
    <name evidence="2" type="primary">ECD</name>
</gene>
<evidence type="ECO:0000313" key="2">
    <source>
        <dbReference type="Ensembl" id="ENSXCOP00000016406.1"/>
    </source>
</evidence>
<dbReference type="GO" id="GO:0005634">
    <property type="term" value="C:nucleus"/>
    <property type="evidence" value="ECO:0007669"/>
    <property type="project" value="TreeGrafter"/>
</dbReference>
<reference evidence="2" key="2">
    <citation type="submission" date="2025-09" db="UniProtKB">
        <authorList>
            <consortium name="Ensembl"/>
        </authorList>
    </citation>
    <scope>IDENTIFICATION</scope>
</reference>
<dbReference type="Proteomes" id="UP000261380">
    <property type="component" value="Unplaced"/>
</dbReference>
<accession>A0A3B5M4Q6</accession>